<sequence>MCACHAHVPLSSPKGEYCTKVKAGAPPQGFAHGSDAEYIYHGSTNNMMFVNICQFDTPENAQSALAAWKGTEKDKQRALKKPVGDESVLVVNPGLSEDSVHAFSRSGTVNVRVKIDGAGGDTTGAQDMLTATLKRLQQVQDGKRATVTTTEVAAEADKK</sequence>
<organism evidence="1 2">
    <name type="scientific">Streptomyces noboritoensis</name>
    <dbReference type="NCBI Taxonomy" id="67337"/>
    <lineage>
        <taxon>Bacteria</taxon>
        <taxon>Bacillati</taxon>
        <taxon>Actinomycetota</taxon>
        <taxon>Actinomycetes</taxon>
        <taxon>Kitasatosporales</taxon>
        <taxon>Streptomycetaceae</taxon>
        <taxon>Streptomyces</taxon>
    </lineage>
</organism>
<gene>
    <name evidence="1" type="ORF">ACFH04_11470</name>
</gene>
<dbReference type="Proteomes" id="UP001589887">
    <property type="component" value="Unassembled WGS sequence"/>
</dbReference>
<keyword evidence="2" id="KW-1185">Reference proteome</keyword>
<protein>
    <submittedName>
        <fullName evidence="1">Uncharacterized protein</fullName>
    </submittedName>
</protein>
<evidence type="ECO:0000313" key="2">
    <source>
        <dbReference type="Proteomes" id="UP001589887"/>
    </source>
</evidence>
<reference evidence="1 2" key="1">
    <citation type="submission" date="2024-09" db="EMBL/GenBank/DDBJ databases">
        <authorList>
            <person name="Sun Q."/>
            <person name="Mori K."/>
        </authorList>
    </citation>
    <scope>NUCLEOTIDE SEQUENCE [LARGE SCALE GENOMIC DNA]</scope>
    <source>
        <strain evidence="1 2">JCM 4557</strain>
    </source>
</reference>
<evidence type="ECO:0000313" key="1">
    <source>
        <dbReference type="EMBL" id="MFC0844315.1"/>
    </source>
</evidence>
<comment type="caution">
    <text evidence="1">The sequence shown here is derived from an EMBL/GenBank/DDBJ whole genome shotgun (WGS) entry which is preliminary data.</text>
</comment>
<dbReference type="RefSeq" id="WP_394318474.1">
    <property type="nucleotide sequence ID" value="NZ_JBHMQV010000009.1"/>
</dbReference>
<proteinExistence type="predicted"/>
<accession>A0ABV6TEW0</accession>
<dbReference type="EMBL" id="JBHMQV010000009">
    <property type="protein sequence ID" value="MFC0844315.1"/>
    <property type="molecule type" value="Genomic_DNA"/>
</dbReference>
<name>A0ABV6TEW0_9ACTN</name>